<dbReference type="STRING" id="2282107.A0A286USH9"/>
<proteinExistence type="predicted"/>
<dbReference type="InParanoid" id="A0A286USH9"/>
<keyword evidence="2" id="KW-0175">Coiled coil</keyword>
<feature type="region of interest" description="Disordered" evidence="3">
    <location>
        <begin position="1022"/>
        <end position="1069"/>
    </location>
</feature>
<feature type="compositionally biased region" description="Basic and acidic residues" evidence="3">
    <location>
        <begin position="1022"/>
        <end position="1034"/>
    </location>
</feature>
<dbReference type="OrthoDB" id="21416at2759"/>
<evidence type="ECO:0000256" key="1">
    <source>
        <dbReference type="ARBA" id="ARBA00022737"/>
    </source>
</evidence>
<feature type="domain" description="Nephrocystin 3-like N-terminal" evidence="5">
    <location>
        <begin position="298"/>
        <end position="463"/>
    </location>
</feature>
<dbReference type="InterPro" id="IPR027417">
    <property type="entry name" value="P-loop_NTPase"/>
</dbReference>
<dbReference type="PANTHER" id="PTHR10039:SF14">
    <property type="entry name" value="NACHT DOMAIN-CONTAINING PROTEIN"/>
    <property type="match status" value="1"/>
</dbReference>
<dbReference type="EMBL" id="NBII01000002">
    <property type="protein sequence ID" value="PAV22547.1"/>
    <property type="molecule type" value="Genomic_DNA"/>
</dbReference>
<reference evidence="6 7" key="1">
    <citation type="journal article" date="2017" name="Mol. Ecol.">
        <title>Comparative and population genomic landscape of Phellinus noxius: A hypervariable fungus causing root rot in trees.</title>
        <authorList>
            <person name="Chung C.L."/>
            <person name="Lee T.J."/>
            <person name="Akiba M."/>
            <person name="Lee H.H."/>
            <person name="Kuo T.H."/>
            <person name="Liu D."/>
            <person name="Ke H.M."/>
            <person name="Yokoi T."/>
            <person name="Roa M.B."/>
            <person name="Lu M.J."/>
            <person name="Chang Y.Y."/>
            <person name="Ann P.J."/>
            <person name="Tsai J.N."/>
            <person name="Chen C.Y."/>
            <person name="Tzean S.S."/>
            <person name="Ota Y."/>
            <person name="Hattori T."/>
            <person name="Sahashi N."/>
            <person name="Liou R.F."/>
            <person name="Kikuchi T."/>
            <person name="Tsai I.J."/>
        </authorList>
    </citation>
    <scope>NUCLEOTIDE SEQUENCE [LARGE SCALE GENOMIC DNA]</scope>
    <source>
        <strain evidence="6 7">FFPRI411160</strain>
    </source>
</reference>
<feature type="compositionally biased region" description="Acidic residues" evidence="3">
    <location>
        <begin position="1099"/>
        <end position="1108"/>
    </location>
</feature>
<name>A0A286USH9_9AGAM</name>
<feature type="region of interest" description="Disordered" evidence="3">
    <location>
        <begin position="1091"/>
        <end position="1125"/>
    </location>
</feature>
<evidence type="ECO:0000259" key="4">
    <source>
        <dbReference type="Pfam" id="PF24809"/>
    </source>
</evidence>
<evidence type="ECO:0000313" key="7">
    <source>
        <dbReference type="Proteomes" id="UP000217199"/>
    </source>
</evidence>
<evidence type="ECO:0000256" key="2">
    <source>
        <dbReference type="SAM" id="Coils"/>
    </source>
</evidence>
<keyword evidence="7" id="KW-1185">Reference proteome</keyword>
<accession>A0A286USH9</accession>
<evidence type="ECO:0000259" key="5">
    <source>
        <dbReference type="Pfam" id="PF24883"/>
    </source>
</evidence>
<sequence>MEVHLASPTHGEMQSNCSVFEQALLHYVRGLPAKKHKSNIIARCLESSPPKTPEAIHELIKKSEEKHATKHIKRPISRILDPIVTVLSDYNNLVNTLASADPMPTAIIWGTLGIVINGFDRYKTLFETIKTELRSLTHHLQRITDYEELYGESTVLQSLLFHSFVNMLRFWSRVDKECNRSRTGHIIHAVVSFSTKKLNDIITDMKEDADQIEKLVPIIKARISKGERENAEMERHLAGIERAEAKKERLEAKAWREKQENELQNGHYKQICEWFGVEDANELNFSRHRTNLERYTNGTCTWLFKHKNYQEWYNNTSKPSVLWVHAPPGSGKSFLCSQVIQHIKEGNPSAAIVYHFYRFDQNRTSFATLRLLAEQLFEAYWTKEVTIPQHLFNKTQRRCSLESLKDFVTELVKLHKHKKVYFILDGLDEVFDTHHQSEESNIIDFLIALGRDNPGTVYIWCSSQNKRLINEKFSSYTIFDIKQEVKDDVTFYLSQAVPEIDLLEDSEQKLFIDNLQGRADGNFLWASLIIGCLRKEASSPAEMKQYLEDILPSDLDAYYRRIFDRFEKNQRFLVSKIFSLIAFARRPLRIKELREALGLLQSKNPRSLSRADIPYTQHLLKLFEPLIEVNDCSSNIEDRHCRLFHSTVRDFLLDNPRVIFDLDGNDEGHDLLISPDIIATTCLYYLCQSRYSMLLTRKAEGWVDKTGQPVDEHHFLRYSAKYWDKHLDIISDSARDELSNQVVTFITSPNFPTCIQVQSLWVDAQFHVFTYANQTGNEIYLRRVFPIWLSMGSEEGHALWIAYRHFLHEWKIFLSCGNYDDKNGVIGLCAGELDRCWWSALGPQNFLSRVNGRYTSFRFQASDPYTTKGKCLQYFEGVNDLGTVVKVLHLFDENNDSLTFTCEHWILSGAHPPILRKKQDIYLQKSDCDWSLFQQGTRPSRNKNYIGQAPLAAFSSDCKVLRIGSLLYSLNSEDSFDPIVNVSSTDKNNSSSGYFEEFSSRGQYLVIATRRRITVEDIEFIEERPPEKLQDNEKGSSSGSDSESPVEEDESSSYETESDDASDMAYESWSDCSSERSEDCLFEDDLVTPWAGPKMGIEESSESSDEEIQSSSAESESSRTGDDIPQVVGYGMFHEDDADFIWPDDDSENGSDSPYCVPCYRSKKHRTLLQASISVFDTSLDATKRVFYYTQPLSTLIYNSPPVIHPIVPLAVWPLSNGLVLFADLANGSYFRRRLRPSTSYRWVNSDDQTTIPGDLGIGKLDCLLEKFNPEDDCDLELYIF</sequence>
<gene>
    <name evidence="6" type="ORF">PNOK_0250400</name>
</gene>
<feature type="domain" description="DUF7708" evidence="4">
    <location>
        <begin position="80"/>
        <end position="216"/>
    </location>
</feature>
<dbReference type="Pfam" id="PF24809">
    <property type="entry name" value="DUF7708"/>
    <property type="match status" value="1"/>
</dbReference>
<comment type="caution">
    <text evidence="6">The sequence shown here is derived from an EMBL/GenBank/DDBJ whole genome shotgun (WGS) entry which is preliminary data.</text>
</comment>
<dbReference type="Pfam" id="PF24883">
    <property type="entry name" value="NPHP3_N"/>
    <property type="match status" value="1"/>
</dbReference>
<feature type="compositionally biased region" description="Acidic residues" evidence="3">
    <location>
        <begin position="1044"/>
        <end position="1062"/>
    </location>
</feature>
<dbReference type="InterPro" id="IPR056884">
    <property type="entry name" value="NPHP3-like_N"/>
</dbReference>
<dbReference type="Proteomes" id="UP000217199">
    <property type="component" value="Unassembled WGS sequence"/>
</dbReference>
<dbReference type="PANTHER" id="PTHR10039">
    <property type="entry name" value="AMELOGENIN"/>
    <property type="match status" value="1"/>
</dbReference>
<dbReference type="SUPFAM" id="SSF52540">
    <property type="entry name" value="P-loop containing nucleoside triphosphate hydrolases"/>
    <property type="match status" value="1"/>
</dbReference>
<protein>
    <submittedName>
        <fullName evidence="6">Uncharacterized protein</fullName>
    </submittedName>
</protein>
<evidence type="ECO:0000256" key="3">
    <source>
        <dbReference type="SAM" id="MobiDB-lite"/>
    </source>
</evidence>
<dbReference type="Gene3D" id="3.40.50.300">
    <property type="entry name" value="P-loop containing nucleotide triphosphate hydrolases"/>
    <property type="match status" value="1"/>
</dbReference>
<dbReference type="InterPro" id="IPR056125">
    <property type="entry name" value="DUF7708"/>
</dbReference>
<organism evidence="6 7">
    <name type="scientific">Pyrrhoderma noxium</name>
    <dbReference type="NCBI Taxonomy" id="2282107"/>
    <lineage>
        <taxon>Eukaryota</taxon>
        <taxon>Fungi</taxon>
        <taxon>Dikarya</taxon>
        <taxon>Basidiomycota</taxon>
        <taxon>Agaricomycotina</taxon>
        <taxon>Agaricomycetes</taxon>
        <taxon>Hymenochaetales</taxon>
        <taxon>Hymenochaetaceae</taxon>
        <taxon>Pyrrhoderma</taxon>
    </lineage>
</organism>
<evidence type="ECO:0000313" key="6">
    <source>
        <dbReference type="EMBL" id="PAV22547.1"/>
    </source>
</evidence>
<feature type="coiled-coil region" evidence="2">
    <location>
        <begin position="223"/>
        <end position="260"/>
    </location>
</feature>
<keyword evidence="1" id="KW-0677">Repeat</keyword>